<evidence type="ECO:0000256" key="3">
    <source>
        <dbReference type="ARBA" id="ARBA00038502"/>
    </source>
</evidence>
<dbReference type="CDD" id="cd04301">
    <property type="entry name" value="NAT_SF"/>
    <property type="match status" value="1"/>
</dbReference>
<comment type="caution">
    <text evidence="5">The sequence shown here is derived from an EMBL/GenBank/DDBJ whole genome shotgun (WGS) entry which is preliminary data.</text>
</comment>
<evidence type="ECO:0000259" key="4">
    <source>
        <dbReference type="PROSITE" id="PS51186"/>
    </source>
</evidence>
<reference evidence="5" key="1">
    <citation type="submission" date="2021-01" db="EMBL/GenBank/DDBJ databases">
        <title>Whole genome shotgun sequence of Demequina activiva NBRC 110675.</title>
        <authorList>
            <person name="Komaki H."/>
            <person name="Tamura T."/>
        </authorList>
    </citation>
    <scope>NUCLEOTIDE SEQUENCE</scope>
    <source>
        <strain evidence="5">NBRC 110675</strain>
    </source>
</reference>
<dbReference type="PROSITE" id="PS51186">
    <property type="entry name" value="GNAT"/>
    <property type="match status" value="1"/>
</dbReference>
<dbReference type="Gene3D" id="3.40.630.30">
    <property type="match status" value="1"/>
</dbReference>
<proteinExistence type="inferred from homology"/>
<dbReference type="AlphaFoldDB" id="A0A919UFD4"/>
<dbReference type="EMBL" id="BONR01000001">
    <property type="protein sequence ID" value="GIG53364.1"/>
    <property type="molecule type" value="Genomic_DNA"/>
</dbReference>
<dbReference type="InterPro" id="IPR000182">
    <property type="entry name" value="GNAT_dom"/>
</dbReference>
<dbReference type="PANTHER" id="PTHR43792:SF8">
    <property type="entry name" value="[RIBOSOMAL PROTEIN US5]-ALANINE N-ACETYLTRANSFERASE"/>
    <property type="match status" value="1"/>
</dbReference>
<sequence>MSDRAVVRLRRWADVDLPLLHAANTVDMTRFLVAPESDAQVLRRHERYLRGWDVEDPRMFAIVDDRGEGLGSIGWWDAEFHGPVKEVGWAVLPQAQGRGVASAALRELWRLLREGGASVPMMACPSVDNVASNALCQAVGFELEETSSADFRGETMTLNWWVRR</sequence>
<evidence type="ECO:0000313" key="5">
    <source>
        <dbReference type="EMBL" id="GIG53364.1"/>
    </source>
</evidence>
<accession>A0A919UFD4</accession>
<dbReference type="InterPro" id="IPR051531">
    <property type="entry name" value="N-acetyltransferase"/>
</dbReference>
<name>A0A919UFD4_9MICO</name>
<dbReference type="RefSeq" id="WP_203652840.1">
    <property type="nucleotide sequence ID" value="NZ_BONR01000001.1"/>
</dbReference>
<keyword evidence="2" id="KW-0012">Acyltransferase</keyword>
<dbReference type="Pfam" id="PF13302">
    <property type="entry name" value="Acetyltransf_3"/>
    <property type="match status" value="1"/>
</dbReference>
<dbReference type="Proteomes" id="UP000652354">
    <property type="component" value="Unassembled WGS sequence"/>
</dbReference>
<dbReference type="SUPFAM" id="SSF55729">
    <property type="entry name" value="Acyl-CoA N-acyltransferases (Nat)"/>
    <property type="match status" value="1"/>
</dbReference>
<evidence type="ECO:0000313" key="6">
    <source>
        <dbReference type="Proteomes" id="UP000652354"/>
    </source>
</evidence>
<gene>
    <name evidence="5" type="ORF">Dac01nite_01160</name>
</gene>
<dbReference type="InterPro" id="IPR016181">
    <property type="entry name" value="Acyl_CoA_acyltransferase"/>
</dbReference>
<protein>
    <recommendedName>
        <fullName evidence="4">N-acetyltransferase domain-containing protein</fullName>
    </recommendedName>
</protein>
<dbReference type="PANTHER" id="PTHR43792">
    <property type="entry name" value="GNAT FAMILY, PUTATIVE (AFU_ORTHOLOGUE AFUA_3G00765)-RELATED-RELATED"/>
    <property type="match status" value="1"/>
</dbReference>
<evidence type="ECO:0000256" key="2">
    <source>
        <dbReference type="ARBA" id="ARBA00023315"/>
    </source>
</evidence>
<dbReference type="GO" id="GO:0005737">
    <property type="term" value="C:cytoplasm"/>
    <property type="evidence" value="ECO:0007669"/>
    <property type="project" value="TreeGrafter"/>
</dbReference>
<comment type="similarity">
    <text evidence="3">Belongs to the acetyltransferase family. RimJ subfamily.</text>
</comment>
<feature type="domain" description="N-acetyltransferase" evidence="4">
    <location>
        <begin position="7"/>
        <end position="164"/>
    </location>
</feature>
<organism evidence="5 6">
    <name type="scientific">Demequina activiva</name>
    <dbReference type="NCBI Taxonomy" id="1582364"/>
    <lineage>
        <taxon>Bacteria</taxon>
        <taxon>Bacillati</taxon>
        <taxon>Actinomycetota</taxon>
        <taxon>Actinomycetes</taxon>
        <taxon>Micrococcales</taxon>
        <taxon>Demequinaceae</taxon>
        <taxon>Demequina</taxon>
    </lineage>
</organism>
<evidence type="ECO:0000256" key="1">
    <source>
        <dbReference type="ARBA" id="ARBA00022679"/>
    </source>
</evidence>
<dbReference type="GO" id="GO:0008999">
    <property type="term" value="F:protein-N-terminal-alanine acetyltransferase activity"/>
    <property type="evidence" value="ECO:0007669"/>
    <property type="project" value="TreeGrafter"/>
</dbReference>
<keyword evidence="6" id="KW-1185">Reference proteome</keyword>
<keyword evidence="1" id="KW-0808">Transferase</keyword>